<keyword evidence="1" id="KW-0175">Coiled coil</keyword>
<evidence type="ECO:0000256" key="2">
    <source>
        <dbReference type="SAM" id="Phobius"/>
    </source>
</evidence>
<dbReference type="Proteomes" id="UP000178735">
    <property type="component" value="Unassembled WGS sequence"/>
</dbReference>
<dbReference type="EMBL" id="MGFH01000157">
    <property type="protein sequence ID" value="OGM03754.1"/>
    <property type="molecule type" value="Genomic_DNA"/>
</dbReference>
<organism evidence="3 4">
    <name type="scientific">Candidatus Wallbacteria bacterium GWC2_49_35</name>
    <dbReference type="NCBI Taxonomy" id="1817813"/>
    <lineage>
        <taxon>Bacteria</taxon>
        <taxon>Candidatus Walliibacteriota</taxon>
    </lineage>
</organism>
<protein>
    <submittedName>
        <fullName evidence="3">Uncharacterized protein</fullName>
    </submittedName>
</protein>
<feature type="coiled-coil region" evidence="1">
    <location>
        <begin position="53"/>
        <end position="87"/>
    </location>
</feature>
<dbReference type="STRING" id="1817813.A2008_08865"/>
<sequence length="103" mass="12540">MNYALNKCTTGTHIEERKERVNMIIAFNILLLLTLILIELIVIKQFWMFNFELQKVRVSVERHRERIETARRKIEMLDYDKDELLCETCNEHLIYKKRMPLNN</sequence>
<name>A0A1F7WLN4_9BACT</name>
<keyword evidence="2" id="KW-1133">Transmembrane helix</keyword>
<comment type="caution">
    <text evidence="3">The sequence shown here is derived from an EMBL/GenBank/DDBJ whole genome shotgun (WGS) entry which is preliminary data.</text>
</comment>
<accession>A0A1F7WLN4</accession>
<proteinExistence type="predicted"/>
<dbReference type="AlphaFoldDB" id="A0A1F7WLN4"/>
<gene>
    <name evidence="3" type="ORF">A2008_08865</name>
</gene>
<evidence type="ECO:0000313" key="3">
    <source>
        <dbReference type="EMBL" id="OGM03754.1"/>
    </source>
</evidence>
<feature type="transmembrane region" description="Helical" evidence="2">
    <location>
        <begin position="21"/>
        <end position="43"/>
    </location>
</feature>
<reference evidence="3 4" key="1">
    <citation type="journal article" date="2016" name="Nat. Commun.">
        <title>Thousands of microbial genomes shed light on interconnected biogeochemical processes in an aquifer system.</title>
        <authorList>
            <person name="Anantharaman K."/>
            <person name="Brown C.T."/>
            <person name="Hug L.A."/>
            <person name="Sharon I."/>
            <person name="Castelle C.J."/>
            <person name="Probst A.J."/>
            <person name="Thomas B.C."/>
            <person name="Singh A."/>
            <person name="Wilkins M.J."/>
            <person name="Karaoz U."/>
            <person name="Brodie E.L."/>
            <person name="Williams K.H."/>
            <person name="Hubbard S.S."/>
            <person name="Banfield J.F."/>
        </authorList>
    </citation>
    <scope>NUCLEOTIDE SEQUENCE [LARGE SCALE GENOMIC DNA]</scope>
</reference>
<evidence type="ECO:0000256" key="1">
    <source>
        <dbReference type="SAM" id="Coils"/>
    </source>
</evidence>
<keyword evidence="2" id="KW-0472">Membrane</keyword>
<keyword evidence="2" id="KW-0812">Transmembrane</keyword>
<evidence type="ECO:0000313" key="4">
    <source>
        <dbReference type="Proteomes" id="UP000178735"/>
    </source>
</evidence>